<dbReference type="Pfam" id="PF00743">
    <property type="entry name" value="FMO-like"/>
    <property type="match status" value="2"/>
</dbReference>
<evidence type="ECO:0000313" key="6">
    <source>
        <dbReference type="EMBL" id="ODV82001.1"/>
    </source>
</evidence>
<dbReference type="InterPro" id="IPR000960">
    <property type="entry name" value="Flavin_mOase"/>
</dbReference>
<evidence type="ECO:0000256" key="2">
    <source>
        <dbReference type="ARBA" id="ARBA00022630"/>
    </source>
</evidence>
<dbReference type="GO" id="GO:0004499">
    <property type="term" value="F:N,N-dimethylaniline monooxygenase activity"/>
    <property type="evidence" value="ECO:0007669"/>
    <property type="project" value="InterPro"/>
</dbReference>
<sequence>MPTEIDLTLDQPVLVSPHQINTVAVIGGGASGAIAADSLLQETSGIKNVTLFERRAVLGGVWALDEDTIKTPNHIVKSGHSSYKSDPQLPNPFHTVTGVSEIVLPKPNQERFEETPSYQGLKTNVLEQMMTFSDLKRWPIPGVNDPKDTQFVDGLVVQEYIDTYIKRNSSNERFNLQKDSTIEDVERIPRENLEETDTNLLPYRFRLTVRKHLNESQDLWYQQDFDAVVVAVGHYHVPFIPEVPGLAEIQEKFPEVIEHAKFYRLPESYKDKTVVVVGSRASGADLTNQISPHASKVYQSIRTLSFRSTPGDKIEQKPVILKYSLDSNGFKVHFTDGTEVLNPDTIIYGTGYDFSYPFLNRYTQSKITLDGKIVPDLYQHTFHIDEPLLSFIGVPIDGISFRVFEYQAVLTARYLTGKVKLPSKNEQRKWTAERRELKGITRAYHTIGVLDAIPYLSTLTKLGEVEKVSGRPFPVYSEEDLGALKAATERLKKFWDEM</sequence>
<dbReference type="GO" id="GO:0050661">
    <property type="term" value="F:NADP binding"/>
    <property type="evidence" value="ECO:0007669"/>
    <property type="project" value="InterPro"/>
</dbReference>
<evidence type="ECO:0000313" key="7">
    <source>
        <dbReference type="Proteomes" id="UP000094285"/>
    </source>
</evidence>
<dbReference type="PANTHER" id="PTHR23023">
    <property type="entry name" value="DIMETHYLANILINE MONOOXYGENASE"/>
    <property type="match status" value="1"/>
</dbReference>
<name>A0A1E4SR76_9ASCO</name>
<dbReference type="OrthoDB" id="66881at2759"/>
<dbReference type="GO" id="GO:0050660">
    <property type="term" value="F:flavin adenine dinucleotide binding"/>
    <property type="evidence" value="ECO:0007669"/>
    <property type="project" value="InterPro"/>
</dbReference>
<keyword evidence="4" id="KW-0521">NADP</keyword>
<proteinExistence type="inferred from homology"/>
<keyword evidence="2" id="KW-0285">Flavoprotein</keyword>
<dbReference type="InterPro" id="IPR050346">
    <property type="entry name" value="FMO-like"/>
</dbReference>
<keyword evidence="3" id="KW-0274">FAD</keyword>
<protein>
    <submittedName>
        <fullName evidence="6">FAD/NAD(P)-binding domain-containing protein</fullName>
    </submittedName>
</protein>
<evidence type="ECO:0000256" key="5">
    <source>
        <dbReference type="ARBA" id="ARBA00023002"/>
    </source>
</evidence>
<dbReference type="Proteomes" id="UP000094285">
    <property type="component" value="Unassembled WGS sequence"/>
</dbReference>
<reference evidence="7" key="1">
    <citation type="submission" date="2016-05" db="EMBL/GenBank/DDBJ databases">
        <title>Comparative genomics of biotechnologically important yeasts.</title>
        <authorList>
            <consortium name="DOE Joint Genome Institute"/>
            <person name="Riley R."/>
            <person name="Haridas S."/>
            <person name="Wolfe K.H."/>
            <person name="Lopes M.R."/>
            <person name="Hittinger C.T."/>
            <person name="Goker M."/>
            <person name="Salamov A."/>
            <person name="Wisecaver J."/>
            <person name="Long T.M."/>
            <person name="Aerts A.L."/>
            <person name="Barry K."/>
            <person name="Choi C."/>
            <person name="Clum A."/>
            <person name="Coughlan A.Y."/>
            <person name="Deshpande S."/>
            <person name="Douglass A.P."/>
            <person name="Hanson S.J."/>
            <person name="Klenk H.-P."/>
            <person name="Labutti K."/>
            <person name="Lapidus A."/>
            <person name="Lindquist E."/>
            <person name="Lipzen A."/>
            <person name="Meier-Kolthoff J.P."/>
            <person name="Ohm R.A."/>
            <person name="Otillar R.P."/>
            <person name="Pangilinan J."/>
            <person name="Peng Y."/>
            <person name="Rokas A."/>
            <person name="Rosa C.A."/>
            <person name="Scheuner C."/>
            <person name="Sibirny A.A."/>
            <person name="Slot J.C."/>
            <person name="Stielow J.B."/>
            <person name="Sun H."/>
            <person name="Kurtzman C.P."/>
            <person name="Blackwell M."/>
            <person name="Grigoriev I.V."/>
            <person name="Jeffries T.W."/>
        </authorList>
    </citation>
    <scope>NUCLEOTIDE SEQUENCE [LARGE SCALE GENOMIC DNA]</scope>
    <source>
        <strain evidence="7">NRRL Y-17324</strain>
    </source>
</reference>
<dbReference type="STRING" id="984487.A0A1E4SR76"/>
<accession>A0A1E4SR76</accession>
<dbReference type="InterPro" id="IPR036188">
    <property type="entry name" value="FAD/NAD-bd_sf"/>
</dbReference>
<dbReference type="PRINTS" id="PR00419">
    <property type="entry name" value="ADXRDTASE"/>
</dbReference>
<dbReference type="Gene3D" id="3.50.50.60">
    <property type="entry name" value="FAD/NAD(P)-binding domain"/>
    <property type="match status" value="2"/>
</dbReference>
<organism evidence="6 7">
    <name type="scientific">Suhomyces tanzawaensis NRRL Y-17324</name>
    <dbReference type="NCBI Taxonomy" id="984487"/>
    <lineage>
        <taxon>Eukaryota</taxon>
        <taxon>Fungi</taxon>
        <taxon>Dikarya</taxon>
        <taxon>Ascomycota</taxon>
        <taxon>Saccharomycotina</taxon>
        <taxon>Pichiomycetes</taxon>
        <taxon>Debaryomycetaceae</taxon>
        <taxon>Suhomyces</taxon>
    </lineage>
</organism>
<dbReference type="InterPro" id="IPR020946">
    <property type="entry name" value="Flavin_mOase-like"/>
</dbReference>
<dbReference type="EMBL" id="KV453909">
    <property type="protein sequence ID" value="ODV82001.1"/>
    <property type="molecule type" value="Genomic_DNA"/>
</dbReference>
<dbReference type="SUPFAM" id="SSF51905">
    <property type="entry name" value="FAD/NAD(P)-binding domain"/>
    <property type="match status" value="2"/>
</dbReference>
<dbReference type="RefSeq" id="XP_020067123.1">
    <property type="nucleotide sequence ID" value="XM_020207195.1"/>
</dbReference>
<gene>
    <name evidence="6" type="ORF">CANTADRAFT_24698</name>
</gene>
<dbReference type="GeneID" id="30981332"/>
<keyword evidence="5" id="KW-0560">Oxidoreductase</keyword>
<dbReference type="PIRSF" id="PIRSF000332">
    <property type="entry name" value="FMO"/>
    <property type="match status" value="1"/>
</dbReference>
<dbReference type="Pfam" id="PF13450">
    <property type="entry name" value="NAD_binding_8"/>
    <property type="match status" value="1"/>
</dbReference>
<evidence type="ECO:0000256" key="1">
    <source>
        <dbReference type="ARBA" id="ARBA00009183"/>
    </source>
</evidence>
<keyword evidence="7" id="KW-1185">Reference proteome</keyword>
<evidence type="ECO:0000256" key="3">
    <source>
        <dbReference type="ARBA" id="ARBA00022827"/>
    </source>
</evidence>
<dbReference type="AlphaFoldDB" id="A0A1E4SR76"/>
<evidence type="ECO:0000256" key="4">
    <source>
        <dbReference type="ARBA" id="ARBA00022857"/>
    </source>
</evidence>
<comment type="similarity">
    <text evidence="1">Belongs to the FMO family.</text>
</comment>